<dbReference type="EMBL" id="FN648818">
    <property type="protein sequence ID" value="CBN78797.1"/>
    <property type="molecule type" value="Genomic_DNA"/>
</dbReference>
<feature type="region of interest" description="Disordered" evidence="1">
    <location>
        <begin position="323"/>
        <end position="354"/>
    </location>
</feature>
<dbReference type="Proteomes" id="UP000002630">
    <property type="component" value="Linkage Group LG04"/>
</dbReference>
<feature type="region of interest" description="Disordered" evidence="1">
    <location>
        <begin position="246"/>
        <end position="271"/>
    </location>
</feature>
<keyword evidence="3" id="KW-1185">Reference proteome</keyword>
<organism evidence="2 3">
    <name type="scientific">Ectocarpus siliculosus</name>
    <name type="common">Brown alga</name>
    <name type="synonym">Conferva siliculosa</name>
    <dbReference type="NCBI Taxonomy" id="2880"/>
    <lineage>
        <taxon>Eukaryota</taxon>
        <taxon>Sar</taxon>
        <taxon>Stramenopiles</taxon>
        <taxon>Ochrophyta</taxon>
        <taxon>PX clade</taxon>
        <taxon>Phaeophyceae</taxon>
        <taxon>Ectocarpales</taxon>
        <taxon>Ectocarpaceae</taxon>
        <taxon>Ectocarpus</taxon>
    </lineage>
</organism>
<dbReference type="AlphaFoldDB" id="D8LQN3"/>
<proteinExistence type="predicted"/>
<feature type="compositionally biased region" description="Basic residues" evidence="1">
    <location>
        <begin position="1"/>
        <end position="10"/>
    </location>
</feature>
<gene>
    <name evidence="2" type="ORF">Esi_0006_0207</name>
</gene>
<name>D8LQN3_ECTSI</name>
<accession>D8LQN3</accession>
<evidence type="ECO:0000313" key="3">
    <source>
        <dbReference type="Proteomes" id="UP000002630"/>
    </source>
</evidence>
<protein>
    <submittedName>
        <fullName evidence="2">Uncharacterized protein</fullName>
    </submittedName>
</protein>
<evidence type="ECO:0000313" key="2">
    <source>
        <dbReference type="EMBL" id="CBN78797.1"/>
    </source>
</evidence>
<evidence type="ECO:0000256" key="1">
    <source>
        <dbReference type="SAM" id="MobiDB-lite"/>
    </source>
</evidence>
<feature type="region of interest" description="Disordered" evidence="1">
    <location>
        <begin position="1"/>
        <end position="85"/>
    </location>
</feature>
<feature type="region of interest" description="Disordered" evidence="1">
    <location>
        <begin position="171"/>
        <end position="193"/>
    </location>
</feature>
<reference evidence="2 3" key="1">
    <citation type="journal article" date="2010" name="Nature">
        <title>The Ectocarpus genome and the independent evolution of multicellularity in brown algae.</title>
        <authorList>
            <person name="Cock J.M."/>
            <person name="Sterck L."/>
            <person name="Rouze P."/>
            <person name="Scornet D."/>
            <person name="Allen A.E."/>
            <person name="Amoutzias G."/>
            <person name="Anthouard V."/>
            <person name="Artiguenave F."/>
            <person name="Aury J.M."/>
            <person name="Badger J.H."/>
            <person name="Beszteri B."/>
            <person name="Billiau K."/>
            <person name="Bonnet E."/>
            <person name="Bothwell J.H."/>
            <person name="Bowler C."/>
            <person name="Boyen C."/>
            <person name="Brownlee C."/>
            <person name="Carrano C.J."/>
            <person name="Charrier B."/>
            <person name="Cho G.Y."/>
            <person name="Coelho S.M."/>
            <person name="Collen J."/>
            <person name="Corre E."/>
            <person name="Da Silva C."/>
            <person name="Delage L."/>
            <person name="Delaroque N."/>
            <person name="Dittami S.M."/>
            <person name="Doulbeau S."/>
            <person name="Elias M."/>
            <person name="Farnham G."/>
            <person name="Gachon C.M."/>
            <person name="Gschloessl B."/>
            <person name="Heesch S."/>
            <person name="Jabbari K."/>
            <person name="Jubin C."/>
            <person name="Kawai H."/>
            <person name="Kimura K."/>
            <person name="Kloareg B."/>
            <person name="Kupper F.C."/>
            <person name="Lang D."/>
            <person name="Le Bail A."/>
            <person name="Leblanc C."/>
            <person name="Lerouge P."/>
            <person name="Lohr M."/>
            <person name="Lopez P.J."/>
            <person name="Martens C."/>
            <person name="Maumus F."/>
            <person name="Michel G."/>
            <person name="Miranda-Saavedra D."/>
            <person name="Morales J."/>
            <person name="Moreau H."/>
            <person name="Motomura T."/>
            <person name="Nagasato C."/>
            <person name="Napoli C.A."/>
            <person name="Nelson D.R."/>
            <person name="Nyvall-Collen P."/>
            <person name="Peters A.F."/>
            <person name="Pommier C."/>
            <person name="Potin P."/>
            <person name="Poulain J."/>
            <person name="Quesneville H."/>
            <person name="Read B."/>
            <person name="Rensing S.A."/>
            <person name="Ritter A."/>
            <person name="Rousvoal S."/>
            <person name="Samanta M."/>
            <person name="Samson G."/>
            <person name="Schroeder D.C."/>
            <person name="Segurens B."/>
            <person name="Strittmatter M."/>
            <person name="Tonon T."/>
            <person name="Tregear J.W."/>
            <person name="Valentin K."/>
            <person name="von Dassow P."/>
            <person name="Yamagishi T."/>
            <person name="Van de Peer Y."/>
            <person name="Wincker P."/>
        </authorList>
    </citation>
    <scope>NUCLEOTIDE SEQUENCE [LARGE SCALE GENOMIC DNA]</scope>
    <source>
        <strain evidence="3">Ec32 / CCAP1310/4</strain>
    </source>
</reference>
<dbReference type="EMBL" id="FN649729">
    <property type="protein sequence ID" value="CBN78797.1"/>
    <property type="molecule type" value="Genomic_DNA"/>
</dbReference>
<sequence length="554" mass="62518">MKAAAKRAKRARDLRARDTDCSSVTSTSTLDDSHHRLQHHPLKPSTTIKHIKYDAGGYEGFEEEKKRDQLNPEQTANGADFTGIQDGIRSLRAGDESSVLREEEDPIPAHEVDEDEMATRRDLSVPTSLEAPTIDLTSSTAKRNAAEPLHKKGQLVVFRAALADSLPDHLAGNDEEEACEDHENGMSVRRRGSRPRELYGEVMSVPMARHGEWGHARRRTQGHRLLVRVRVLGRASGGYSEPFVEEWQRRKHQREGPREPVKITGGSGADPLAREVGAAKAKDVCREGVRRTCVLPEKELPLINPPPLPTNTSIAPTPATAKAGTAFKETRSGVGATGRSRSLESGMVGGVESDDRGGQALVVLVPEEELFPVEVKREELRRSRCAIVEACYQSAERRRKADDTRAALKRWLDTTVEIRNERWEWASRMLQRRTRGILVRIRCARQREAEERALWEAGRRLHKQFRYLDTQELRDNAGGGVTTDGRVFVGTKAEMNRLEALRRIMAERAYRMLCNGRRTSLKHVFTAPWRDPPKDYSRRRAAAKTRFFQPLRYS</sequence>
<feature type="compositionally biased region" description="Basic and acidic residues" evidence="1">
    <location>
        <begin position="11"/>
        <end position="20"/>
    </location>
</feature>
<feature type="compositionally biased region" description="Low complexity" evidence="1">
    <location>
        <begin position="21"/>
        <end position="30"/>
    </location>
</feature>
<dbReference type="InParanoid" id="D8LQN3"/>